<comment type="caution">
    <text evidence="1">The sequence shown here is derived from an EMBL/GenBank/DDBJ whole genome shotgun (WGS) entry which is preliminary data.</text>
</comment>
<keyword evidence="2" id="KW-1185">Reference proteome</keyword>
<evidence type="ECO:0000313" key="1">
    <source>
        <dbReference type="EMBL" id="PWS29869.1"/>
    </source>
</evidence>
<dbReference type="AlphaFoldDB" id="A0A317EVU7"/>
<sequence>MTFYERYINGQTEQVYQDIYALGQDAFLPTNLPDIEKVLTETFQRVAYNLDIIYSELKKINYLFNTECEYDFQRPLVKPSENTAQLLVKLENVVKPFGFIPLSLKMFYKIVGACNFGWDYDTNEEYLWQYADPIQIFSLSDVLSEVEDENFLSYMQESFEEEGFASLELSADYFHKDNTSGGPAYALKITDKPSVDGEFLNEEHKTTFINYLRICFDNCGFSRITNPENNNDYQTFFDKVKPQLRPI</sequence>
<evidence type="ECO:0000313" key="2">
    <source>
        <dbReference type="Proteomes" id="UP000245391"/>
    </source>
</evidence>
<dbReference type="RefSeq" id="WP_109932299.1">
    <property type="nucleotide sequence ID" value="NZ_QGNY01000009.1"/>
</dbReference>
<dbReference type="OrthoDB" id="1333924at2"/>
<proteinExistence type="predicted"/>
<dbReference type="EMBL" id="QGNY01000009">
    <property type="protein sequence ID" value="PWS29869.1"/>
    <property type="molecule type" value="Genomic_DNA"/>
</dbReference>
<name>A0A317EVU7_9SPHI</name>
<dbReference type="Proteomes" id="UP000245391">
    <property type="component" value="Unassembled WGS sequence"/>
</dbReference>
<reference evidence="2" key="1">
    <citation type="submission" date="2018-05" db="EMBL/GenBank/DDBJ databases">
        <title>Pedobacter paludis sp. nov., isolated from wetland soil.</title>
        <authorList>
            <person name="Zhang Y."/>
        </authorList>
    </citation>
    <scope>NUCLEOTIDE SEQUENCE [LARGE SCALE GENOMIC DNA]</scope>
    <source>
        <strain evidence="2">R-8</strain>
    </source>
</reference>
<gene>
    <name evidence="1" type="ORF">DF947_19980</name>
</gene>
<organism evidence="1 2">
    <name type="scientific">Pedobacter paludis</name>
    <dbReference type="NCBI Taxonomy" id="2203212"/>
    <lineage>
        <taxon>Bacteria</taxon>
        <taxon>Pseudomonadati</taxon>
        <taxon>Bacteroidota</taxon>
        <taxon>Sphingobacteriia</taxon>
        <taxon>Sphingobacteriales</taxon>
        <taxon>Sphingobacteriaceae</taxon>
        <taxon>Pedobacter</taxon>
    </lineage>
</organism>
<accession>A0A317EVU7</accession>
<protein>
    <submittedName>
        <fullName evidence="1">Uncharacterized protein</fullName>
    </submittedName>
</protein>